<accession>X1P3Q2</accession>
<proteinExistence type="predicted"/>
<sequence length="91" mass="10314">MDLQHVRDLVLDLGLDEDAALEGTKFQVAELPFVDGRWLGAFYPDKNLIVVSPEVDEAVVIHEIGHKICWAHFGDLSERGAEMFRKYIMGE</sequence>
<organism evidence="1">
    <name type="scientific">marine sediment metagenome</name>
    <dbReference type="NCBI Taxonomy" id="412755"/>
    <lineage>
        <taxon>unclassified sequences</taxon>
        <taxon>metagenomes</taxon>
        <taxon>ecological metagenomes</taxon>
    </lineage>
</organism>
<evidence type="ECO:0000313" key="1">
    <source>
        <dbReference type="EMBL" id="GAI33685.1"/>
    </source>
</evidence>
<protein>
    <recommendedName>
        <fullName evidence="2">IrrE N-terminal-like domain-containing protein</fullName>
    </recommendedName>
</protein>
<name>X1P3Q2_9ZZZZ</name>
<dbReference type="AlphaFoldDB" id="X1P3Q2"/>
<gene>
    <name evidence="1" type="ORF">S06H3_49191</name>
</gene>
<reference evidence="1" key="1">
    <citation type="journal article" date="2014" name="Front. Microbiol.">
        <title>High frequency of phylogenetically diverse reductive dehalogenase-homologous genes in deep subseafloor sedimentary metagenomes.</title>
        <authorList>
            <person name="Kawai M."/>
            <person name="Futagami T."/>
            <person name="Toyoda A."/>
            <person name="Takaki Y."/>
            <person name="Nishi S."/>
            <person name="Hori S."/>
            <person name="Arai W."/>
            <person name="Tsubouchi T."/>
            <person name="Morono Y."/>
            <person name="Uchiyama I."/>
            <person name="Ito T."/>
            <person name="Fujiyama A."/>
            <person name="Inagaki F."/>
            <person name="Takami H."/>
        </authorList>
    </citation>
    <scope>NUCLEOTIDE SEQUENCE</scope>
    <source>
        <strain evidence="1">Expedition CK06-06</strain>
    </source>
</reference>
<dbReference type="EMBL" id="BARV01031048">
    <property type="protein sequence ID" value="GAI33685.1"/>
    <property type="molecule type" value="Genomic_DNA"/>
</dbReference>
<comment type="caution">
    <text evidence="1">The sequence shown here is derived from an EMBL/GenBank/DDBJ whole genome shotgun (WGS) entry which is preliminary data.</text>
</comment>
<evidence type="ECO:0008006" key="2">
    <source>
        <dbReference type="Google" id="ProtNLM"/>
    </source>
</evidence>